<feature type="region of interest" description="Disordered" evidence="1">
    <location>
        <begin position="207"/>
        <end position="245"/>
    </location>
</feature>
<sequence>MSRKREAPASATSPAKKKGVPFFHHFPKDFLRPYGLAVQGGEATDDATFAARLHPYTCEWLNRPGIACSEFLATLEENLKPAFENLDMLMNEEVQKHITTHGKKLSKLLAFTKLDSADASSHATKKKRCKRAFKQLRKKDEATDAWIKECIATGASMYLLGIHCRVAQYIANNIPNLNVNVEGNLAAFASDKNDSTYFDAIISDVSKRNRQPPSSSGRSLREIFSQRPATSTRNSDDEQPGTSSQ</sequence>
<proteinExistence type="evidence at transcript level"/>
<reference evidence="2" key="1">
    <citation type="submission" date="2020-04" db="EMBL/GenBank/DDBJ databases">
        <authorList>
            <person name="Neveu A P."/>
        </authorList>
    </citation>
    <scope>NUCLEOTIDE SEQUENCE</scope>
    <source>
        <tissue evidence="2">Whole embryo</tissue>
    </source>
</reference>
<evidence type="ECO:0000313" key="2">
    <source>
        <dbReference type="EMBL" id="CAB3263330.1"/>
    </source>
</evidence>
<dbReference type="EMBL" id="LR787468">
    <property type="protein sequence ID" value="CAB3263330.1"/>
    <property type="molecule type" value="mRNA"/>
</dbReference>
<protein>
    <submittedName>
        <fullName evidence="2">Uncharacterized protein LOC108950742</fullName>
    </submittedName>
</protein>
<evidence type="ECO:0000256" key="1">
    <source>
        <dbReference type="SAM" id="MobiDB-lite"/>
    </source>
</evidence>
<name>A0A6F9DJX4_9ASCI</name>
<organism evidence="2">
    <name type="scientific">Phallusia mammillata</name>
    <dbReference type="NCBI Taxonomy" id="59560"/>
    <lineage>
        <taxon>Eukaryota</taxon>
        <taxon>Metazoa</taxon>
        <taxon>Chordata</taxon>
        <taxon>Tunicata</taxon>
        <taxon>Ascidiacea</taxon>
        <taxon>Phlebobranchia</taxon>
        <taxon>Ascidiidae</taxon>
        <taxon>Phallusia</taxon>
    </lineage>
</organism>
<accession>A0A6F9DJX4</accession>
<gene>
    <name evidence="2" type="primary">LOC108950742-002</name>
</gene>
<dbReference type="AlphaFoldDB" id="A0A6F9DJX4"/>